<accession>A0AA88KM57</accession>
<evidence type="ECO:0000313" key="4">
    <source>
        <dbReference type="EMBL" id="KAG2387308.1"/>
    </source>
</evidence>
<dbReference type="AlphaFoldDB" id="A0AA88KM57"/>
<dbReference type="InterPro" id="IPR013234">
    <property type="entry name" value="PIGA_GPI_anchor_biosynthesis"/>
</dbReference>
<reference evidence="4 5" key="1">
    <citation type="journal article" date="2018" name="BMC Genomics">
        <title>The genome of Naegleria lovaniensis, the basis for a comparative approach to unravel pathogenicity factors of the human pathogenic amoeba N. fowleri.</title>
        <authorList>
            <person name="Liechti N."/>
            <person name="Schurch N."/>
            <person name="Bruggmann R."/>
            <person name="Wittwer M."/>
        </authorList>
    </citation>
    <scope>NUCLEOTIDE SEQUENCE [LARGE SCALE GENOMIC DNA]</scope>
    <source>
        <strain evidence="4 5">ATCC 30569</strain>
    </source>
</reference>
<dbReference type="Gene3D" id="3.40.50.2000">
    <property type="entry name" value="Glycogen Phosphorylase B"/>
    <property type="match status" value="2"/>
</dbReference>
<dbReference type="GO" id="GO:0017176">
    <property type="term" value="F:phosphatidylinositol N-acetylglucosaminyltransferase activity"/>
    <property type="evidence" value="ECO:0007669"/>
    <property type="project" value="TreeGrafter"/>
</dbReference>
<dbReference type="RefSeq" id="XP_044551300.1">
    <property type="nucleotide sequence ID" value="XM_044690970.1"/>
</dbReference>
<dbReference type="InterPro" id="IPR001296">
    <property type="entry name" value="Glyco_trans_1"/>
</dbReference>
<organism evidence="4 5">
    <name type="scientific">Naegleria lovaniensis</name>
    <name type="common">Amoeba</name>
    <dbReference type="NCBI Taxonomy" id="51637"/>
    <lineage>
        <taxon>Eukaryota</taxon>
        <taxon>Discoba</taxon>
        <taxon>Heterolobosea</taxon>
        <taxon>Tetramitia</taxon>
        <taxon>Eutetramitia</taxon>
        <taxon>Vahlkampfiidae</taxon>
        <taxon>Naegleria</taxon>
    </lineage>
</organism>
<proteinExistence type="predicted"/>
<evidence type="ECO:0000256" key="1">
    <source>
        <dbReference type="ARBA" id="ARBA00022676"/>
    </source>
</evidence>
<comment type="caution">
    <text evidence="4">The sequence shown here is derived from an EMBL/GenBank/DDBJ whole genome shotgun (WGS) entry which is preliminary data.</text>
</comment>
<evidence type="ECO:0000313" key="5">
    <source>
        <dbReference type="Proteomes" id="UP000816034"/>
    </source>
</evidence>
<evidence type="ECO:0000259" key="3">
    <source>
        <dbReference type="Pfam" id="PF08288"/>
    </source>
</evidence>
<evidence type="ECO:0000259" key="2">
    <source>
        <dbReference type="Pfam" id="PF00534"/>
    </source>
</evidence>
<keyword evidence="5" id="KW-1185">Reference proteome</keyword>
<evidence type="ECO:0008006" key="6">
    <source>
        <dbReference type="Google" id="ProtNLM"/>
    </source>
</evidence>
<dbReference type="GO" id="GO:0000506">
    <property type="term" value="C:glycosylphosphatidylinositol-N-acetylglucosaminyltransferase (GPI-GnT) complex"/>
    <property type="evidence" value="ECO:0007669"/>
    <property type="project" value="TreeGrafter"/>
</dbReference>
<dbReference type="Proteomes" id="UP000816034">
    <property type="component" value="Unassembled WGS sequence"/>
</dbReference>
<keyword evidence="1" id="KW-0808">Transferase</keyword>
<sequence>MFQWWSKLLGSDVGSEQHLQQDLADESYQEEQFQDFISSESSIHQVINHNSFHENFKDNDHHELSQSNNNKKQKLRICMVSDFFYPGFGGVESHIYCIGTGLIKRGHKVIVITTSYGNRKGIRYLSNGLKVYHIPIFKIETAAGSATLPFLLSLGPLIRNILIRERIDLVHGHQCTSNMCNNALYHAKTMGLKTFFTDHSLFGFGDHGGMHINKVSRLVLSEVDHVICVSHTLKENLTLRASMNPFKMTVIPHAVDTGVFQPKRRTLVDPHERLKIVSVSRLVYRKGADILIAMIPIICQKYPMVDFIIAGDGPKLIEMHEMIEKYELFDRVELLGAKPYSEVPQVLQRGHLFINTSLTEAFCMAILEAASCGLFVVSTNVGGVREVLPDRDMVLLADPTPVAMCEAIDVAIKDYVYKCDPLKTHARVREMYHWEQVVECTEQVYYNAVQNNEEENENSSGKLLDRLLSYHSAGTYHGKISALIMLLDHLLFKALDWIYPRESIDVCPDLAPFYIKSSSSHENEVVAKKNQ</sequence>
<gene>
    <name evidence="4" type="ORF">C9374_001640</name>
</gene>
<name>A0AA88KM57_NAELO</name>
<dbReference type="SUPFAM" id="SSF53756">
    <property type="entry name" value="UDP-Glycosyltransferase/glycogen phosphorylase"/>
    <property type="match status" value="1"/>
</dbReference>
<dbReference type="GeneID" id="68094096"/>
<dbReference type="Pfam" id="PF00534">
    <property type="entry name" value="Glycos_transf_1"/>
    <property type="match status" value="1"/>
</dbReference>
<dbReference type="GO" id="GO:0006506">
    <property type="term" value="P:GPI anchor biosynthetic process"/>
    <property type="evidence" value="ECO:0007669"/>
    <property type="project" value="InterPro"/>
</dbReference>
<feature type="domain" description="PIGA GPI anchor biosynthesis" evidence="3">
    <location>
        <begin position="115"/>
        <end position="206"/>
    </location>
</feature>
<dbReference type="EMBL" id="PYSW02000013">
    <property type="protein sequence ID" value="KAG2387308.1"/>
    <property type="molecule type" value="Genomic_DNA"/>
</dbReference>
<keyword evidence="1" id="KW-0328">Glycosyltransferase</keyword>
<dbReference type="Pfam" id="PF08288">
    <property type="entry name" value="PIGA"/>
    <property type="match status" value="1"/>
</dbReference>
<feature type="domain" description="Glycosyl transferase family 1" evidence="2">
    <location>
        <begin position="263"/>
        <end position="417"/>
    </location>
</feature>
<protein>
    <recommendedName>
        <fullName evidence="6">Phosphatidylinositol N-acetylglucosaminyltransferase</fullName>
    </recommendedName>
</protein>
<dbReference type="PANTHER" id="PTHR45871">
    <property type="entry name" value="N-ACETYLGLUCOSAMINYL-PHOSPHATIDYLINOSITOL BIOSYNTHETIC PROTEIN"/>
    <property type="match status" value="1"/>
</dbReference>
<dbReference type="PANTHER" id="PTHR45871:SF1">
    <property type="entry name" value="PHOSPHATIDYLINOSITOL N-ACETYLGLUCOSAMINYLTRANSFERASE SUBUNIT A"/>
    <property type="match status" value="1"/>
</dbReference>